<reference evidence="1" key="1">
    <citation type="submission" date="2023-06" db="EMBL/GenBank/DDBJ databases">
        <title>Survivors Of The Sea: Transcriptome response of Skeletonema marinoi to long-term dormancy.</title>
        <authorList>
            <person name="Pinder M.I.M."/>
            <person name="Kourtchenko O."/>
            <person name="Robertson E.K."/>
            <person name="Larsson T."/>
            <person name="Maumus F."/>
            <person name="Osuna-Cruz C.M."/>
            <person name="Vancaester E."/>
            <person name="Stenow R."/>
            <person name="Vandepoele K."/>
            <person name="Ploug H."/>
            <person name="Bruchert V."/>
            <person name="Godhe A."/>
            <person name="Topel M."/>
        </authorList>
    </citation>
    <scope>NUCLEOTIDE SEQUENCE</scope>
    <source>
        <strain evidence="1">R05AC</strain>
    </source>
</reference>
<protein>
    <submittedName>
        <fullName evidence="1">Uncharacterized protein</fullName>
    </submittedName>
</protein>
<proteinExistence type="predicted"/>
<evidence type="ECO:0000313" key="2">
    <source>
        <dbReference type="Proteomes" id="UP001224775"/>
    </source>
</evidence>
<comment type="caution">
    <text evidence="1">The sequence shown here is derived from an EMBL/GenBank/DDBJ whole genome shotgun (WGS) entry which is preliminary data.</text>
</comment>
<organism evidence="1 2">
    <name type="scientific">Skeletonema marinoi</name>
    <dbReference type="NCBI Taxonomy" id="267567"/>
    <lineage>
        <taxon>Eukaryota</taxon>
        <taxon>Sar</taxon>
        <taxon>Stramenopiles</taxon>
        <taxon>Ochrophyta</taxon>
        <taxon>Bacillariophyta</taxon>
        <taxon>Coscinodiscophyceae</taxon>
        <taxon>Thalassiosirophycidae</taxon>
        <taxon>Thalassiosirales</taxon>
        <taxon>Skeletonemataceae</taxon>
        <taxon>Skeletonema</taxon>
        <taxon>Skeletonema marinoi-dohrnii complex</taxon>
    </lineage>
</organism>
<keyword evidence="2" id="KW-1185">Reference proteome</keyword>
<accession>A0AAD8XVS5</accession>
<evidence type="ECO:0000313" key="1">
    <source>
        <dbReference type="EMBL" id="KAK1734236.1"/>
    </source>
</evidence>
<dbReference type="Proteomes" id="UP001224775">
    <property type="component" value="Unassembled WGS sequence"/>
</dbReference>
<name>A0AAD8XVS5_9STRA</name>
<dbReference type="AlphaFoldDB" id="A0AAD8XVS5"/>
<dbReference type="EMBL" id="JATAAI010000040">
    <property type="protein sequence ID" value="KAK1734236.1"/>
    <property type="molecule type" value="Genomic_DNA"/>
</dbReference>
<sequence length="69" mass="7311">MPTNTNTTDVANDIDLSAIAAAADPAKEEDIEAIDGARARQGTAFYVESSSGFEMGISVFDCVFMCGDW</sequence>
<gene>
    <name evidence="1" type="ORF">QTG54_015003</name>
</gene>